<evidence type="ECO:0000313" key="11">
    <source>
        <dbReference type="EMBL" id="QEH31961.1"/>
    </source>
</evidence>
<evidence type="ECO:0000256" key="3">
    <source>
        <dbReference type="ARBA" id="ARBA00012054"/>
    </source>
</evidence>
<dbReference type="InterPro" id="IPR006001">
    <property type="entry name" value="Therm_gnt_kin"/>
</dbReference>
<keyword evidence="8" id="KW-0311">Gluconate utilization</keyword>
<dbReference type="GO" id="GO:0005524">
    <property type="term" value="F:ATP binding"/>
    <property type="evidence" value="ECO:0007669"/>
    <property type="project" value="UniProtKB-KW"/>
</dbReference>
<proteinExistence type="inferred from homology"/>
<dbReference type="PANTHER" id="PTHR43442">
    <property type="entry name" value="GLUCONOKINASE-RELATED"/>
    <property type="match status" value="1"/>
</dbReference>
<dbReference type="GO" id="GO:0019521">
    <property type="term" value="P:D-gluconate metabolic process"/>
    <property type="evidence" value="ECO:0007669"/>
    <property type="project" value="UniProtKB-KW"/>
</dbReference>
<keyword evidence="6 10" id="KW-0418">Kinase</keyword>
<dbReference type="FunFam" id="3.40.50.300:FF:000522">
    <property type="entry name" value="Gluconokinase"/>
    <property type="match status" value="1"/>
</dbReference>
<dbReference type="SUPFAM" id="SSF52540">
    <property type="entry name" value="P-loop containing nucleoside triphosphate hydrolases"/>
    <property type="match status" value="1"/>
</dbReference>
<dbReference type="EMBL" id="CP042997">
    <property type="protein sequence ID" value="QEH31961.1"/>
    <property type="molecule type" value="Genomic_DNA"/>
</dbReference>
<dbReference type="Pfam" id="PF01202">
    <property type="entry name" value="SKI"/>
    <property type="match status" value="1"/>
</dbReference>
<evidence type="ECO:0000313" key="12">
    <source>
        <dbReference type="Proteomes" id="UP000324233"/>
    </source>
</evidence>
<dbReference type="InterPro" id="IPR031322">
    <property type="entry name" value="Shikimate/glucono_kinase"/>
</dbReference>
<comment type="pathway">
    <text evidence="1">Carbohydrate acid metabolism.</text>
</comment>
<keyword evidence="7 10" id="KW-0067">ATP-binding</keyword>
<dbReference type="EC" id="2.7.1.12" evidence="3 10"/>
<evidence type="ECO:0000256" key="10">
    <source>
        <dbReference type="RuleBase" id="RU363066"/>
    </source>
</evidence>
<evidence type="ECO:0000256" key="4">
    <source>
        <dbReference type="ARBA" id="ARBA00022679"/>
    </source>
</evidence>
<dbReference type="GO" id="GO:0046316">
    <property type="term" value="F:gluconokinase activity"/>
    <property type="evidence" value="ECO:0007669"/>
    <property type="project" value="UniProtKB-EC"/>
</dbReference>
<evidence type="ECO:0000256" key="1">
    <source>
        <dbReference type="ARBA" id="ARBA00004761"/>
    </source>
</evidence>
<sequence length="161" mass="17554">MIVVLMGVTGSGKTTVGRALAGQLGWTFCDADDYHPAANVEKMHRGIPLTDEDRKPWLERLSRVLDDATARGESLVLACSALKHVYQEYLRHHGDAVRYACLCGSPELIAARLSARHGHFMNPSLLASQLEILDPPDDAIRVDVTGTPGEIAREIRGKLGL</sequence>
<gene>
    <name evidence="11" type="primary">gntK</name>
    <name evidence="11" type="ORF">OJF2_04280</name>
</gene>
<dbReference type="KEGG" id="agv:OJF2_04280"/>
<reference evidence="11 12" key="1">
    <citation type="submission" date="2019-08" db="EMBL/GenBank/DDBJ databases">
        <title>Deep-cultivation of Planctomycetes and their phenomic and genomic characterization uncovers novel biology.</title>
        <authorList>
            <person name="Wiegand S."/>
            <person name="Jogler M."/>
            <person name="Boedeker C."/>
            <person name="Pinto D."/>
            <person name="Vollmers J."/>
            <person name="Rivas-Marin E."/>
            <person name="Kohn T."/>
            <person name="Peeters S.H."/>
            <person name="Heuer A."/>
            <person name="Rast P."/>
            <person name="Oberbeckmann S."/>
            <person name="Bunk B."/>
            <person name="Jeske O."/>
            <person name="Meyerdierks A."/>
            <person name="Storesund J.E."/>
            <person name="Kallscheuer N."/>
            <person name="Luecker S."/>
            <person name="Lage O.M."/>
            <person name="Pohl T."/>
            <person name="Merkel B.J."/>
            <person name="Hornburger P."/>
            <person name="Mueller R.-W."/>
            <person name="Bruemmer F."/>
            <person name="Labrenz M."/>
            <person name="Spormann A.M."/>
            <person name="Op den Camp H."/>
            <person name="Overmann J."/>
            <person name="Amann R."/>
            <person name="Jetten M.S.M."/>
            <person name="Mascher T."/>
            <person name="Medema M.H."/>
            <person name="Devos D.P."/>
            <person name="Kaster A.-K."/>
            <person name="Ovreas L."/>
            <person name="Rohde M."/>
            <person name="Galperin M.Y."/>
            <person name="Jogler C."/>
        </authorList>
    </citation>
    <scope>NUCLEOTIDE SEQUENCE [LARGE SCALE GENOMIC DNA]</scope>
    <source>
        <strain evidence="11 12">OJF2</strain>
    </source>
</reference>
<dbReference type="NCBIfam" id="TIGR01313">
    <property type="entry name" value="therm_gnt_kin"/>
    <property type="match status" value="1"/>
</dbReference>
<dbReference type="Proteomes" id="UP000324233">
    <property type="component" value="Chromosome"/>
</dbReference>
<evidence type="ECO:0000256" key="6">
    <source>
        <dbReference type="ARBA" id="ARBA00022777"/>
    </source>
</evidence>
<keyword evidence="12" id="KW-1185">Reference proteome</keyword>
<evidence type="ECO:0000256" key="8">
    <source>
        <dbReference type="ARBA" id="ARBA00023064"/>
    </source>
</evidence>
<dbReference type="PANTHER" id="PTHR43442:SF3">
    <property type="entry name" value="GLUCONOKINASE-RELATED"/>
    <property type="match status" value="1"/>
</dbReference>
<protein>
    <recommendedName>
        <fullName evidence="3 10">Gluconokinase</fullName>
        <ecNumber evidence="3 10">2.7.1.12</ecNumber>
    </recommendedName>
</protein>
<organism evidence="11 12">
    <name type="scientific">Aquisphaera giovannonii</name>
    <dbReference type="NCBI Taxonomy" id="406548"/>
    <lineage>
        <taxon>Bacteria</taxon>
        <taxon>Pseudomonadati</taxon>
        <taxon>Planctomycetota</taxon>
        <taxon>Planctomycetia</taxon>
        <taxon>Isosphaerales</taxon>
        <taxon>Isosphaeraceae</taxon>
        <taxon>Aquisphaera</taxon>
    </lineage>
</organism>
<evidence type="ECO:0000256" key="7">
    <source>
        <dbReference type="ARBA" id="ARBA00022840"/>
    </source>
</evidence>
<evidence type="ECO:0000256" key="5">
    <source>
        <dbReference type="ARBA" id="ARBA00022741"/>
    </source>
</evidence>
<dbReference type="AlphaFoldDB" id="A0A5B9VVS5"/>
<evidence type="ECO:0000256" key="2">
    <source>
        <dbReference type="ARBA" id="ARBA00008420"/>
    </source>
</evidence>
<evidence type="ECO:0000256" key="9">
    <source>
        <dbReference type="ARBA" id="ARBA00048090"/>
    </source>
</evidence>
<comment type="catalytic activity">
    <reaction evidence="9 10">
        <text>D-gluconate + ATP = 6-phospho-D-gluconate + ADP + H(+)</text>
        <dbReference type="Rhea" id="RHEA:19433"/>
        <dbReference type="ChEBI" id="CHEBI:15378"/>
        <dbReference type="ChEBI" id="CHEBI:18391"/>
        <dbReference type="ChEBI" id="CHEBI:30616"/>
        <dbReference type="ChEBI" id="CHEBI:58759"/>
        <dbReference type="ChEBI" id="CHEBI:456216"/>
        <dbReference type="EC" id="2.7.1.12"/>
    </reaction>
</comment>
<dbReference type="GO" id="GO:0005737">
    <property type="term" value="C:cytoplasm"/>
    <property type="evidence" value="ECO:0007669"/>
    <property type="project" value="TreeGrafter"/>
</dbReference>
<comment type="similarity">
    <text evidence="2 10">Belongs to the gluconokinase GntK/GntV family.</text>
</comment>
<dbReference type="OrthoDB" id="9800332at2"/>
<dbReference type="Gene3D" id="3.40.50.300">
    <property type="entry name" value="P-loop containing nucleotide triphosphate hydrolases"/>
    <property type="match status" value="1"/>
</dbReference>
<keyword evidence="4 10" id="KW-0808">Transferase</keyword>
<name>A0A5B9VVS5_9BACT</name>
<keyword evidence="5 10" id="KW-0547">Nucleotide-binding</keyword>
<dbReference type="RefSeq" id="WP_148590792.1">
    <property type="nucleotide sequence ID" value="NZ_CP042997.1"/>
</dbReference>
<dbReference type="InterPro" id="IPR027417">
    <property type="entry name" value="P-loop_NTPase"/>
</dbReference>
<accession>A0A5B9VVS5</accession>
<dbReference type="CDD" id="cd02021">
    <property type="entry name" value="GntK"/>
    <property type="match status" value="1"/>
</dbReference>